<dbReference type="GO" id="GO:0004743">
    <property type="term" value="F:pyruvate kinase activity"/>
    <property type="evidence" value="ECO:0007669"/>
    <property type="project" value="UniProtKB-EC"/>
</dbReference>
<keyword evidence="2" id="KW-0808">Transferase</keyword>
<dbReference type="GO" id="GO:0000287">
    <property type="term" value="F:magnesium ion binding"/>
    <property type="evidence" value="ECO:0007669"/>
    <property type="project" value="InterPro"/>
</dbReference>
<evidence type="ECO:0000313" key="3">
    <source>
        <dbReference type="Proteomes" id="UP000053051"/>
    </source>
</evidence>
<dbReference type="InterPro" id="IPR040442">
    <property type="entry name" value="Pyrv_kinase-like_dom_sf"/>
</dbReference>
<protein>
    <submittedName>
        <fullName evidence="2">Pyruvate kinase</fullName>
        <ecNumber evidence="2">2.7.1.40</ecNumber>
    </submittedName>
</protein>
<dbReference type="UniPathway" id="UPA00109">
    <property type="reaction ID" value="UER00188"/>
</dbReference>
<dbReference type="Pfam" id="PF00224">
    <property type="entry name" value="PK"/>
    <property type="match status" value="1"/>
</dbReference>
<dbReference type="GO" id="GO:0016301">
    <property type="term" value="F:kinase activity"/>
    <property type="evidence" value="ECO:0007669"/>
    <property type="project" value="UniProtKB-KW"/>
</dbReference>
<dbReference type="EMBL" id="CAIY01000073">
    <property type="protein sequence ID" value="CCH67983.1"/>
    <property type="molecule type" value="Genomic_DNA"/>
</dbReference>
<dbReference type="EC" id="2.7.1.40" evidence="2"/>
<dbReference type="InterPro" id="IPR015813">
    <property type="entry name" value="Pyrv/PenolPyrv_kinase-like_dom"/>
</dbReference>
<dbReference type="GO" id="GO:0030955">
    <property type="term" value="F:potassium ion binding"/>
    <property type="evidence" value="ECO:0007669"/>
    <property type="project" value="InterPro"/>
</dbReference>
<keyword evidence="2" id="KW-0670">Pyruvate</keyword>
<reference evidence="2 3" key="1">
    <citation type="submission" date="2012-05" db="EMBL/GenBank/DDBJ databases">
        <authorList>
            <person name="Hilton J."/>
        </authorList>
    </citation>
    <scope>NUCLEOTIDE SEQUENCE [LARGE SCALE GENOMIC DNA]</scope>
    <source>
        <strain evidence="2 3">HH01</strain>
    </source>
</reference>
<feature type="domain" description="Pyruvate kinase barrel" evidence="1">
    <location>
        <begin position="1"/>
        <end position="60"/>
    </location>
</feature>
<keyword evidence="3" id="KW-1185">Reference proteome</keyword>
<dbReference type="STRING" id="1165094.RINTHH_18280"/>
<dbReference type="AlphaFoldDB" id="M1X179"/>
<dbReference type="SUPFAM" id="SSF51621">
    <property type="entry name" value="Phosphoenolpyruvate/pyruvate domain"/>
    <property type="match status" value="1"/>
</dbReference>
<sequence>MSNNKEVNFSGVGLSIKDLTNKDREDLMFGLDQRIDWIALSFVSNPQDLIKIKGLISSTGK</sequence>
<evidence type="ECO:0000313" key="2">
    <source>
        <dbReference type="EMBL" id="CCH67983.1"/>
    </source>
</evidence>
<dbReference type="InterPro" id="IPR015806">
    <property type="entry name" value="Pyrv_Knase_insert_dom_sf"/>
</dbReference>
<proteinExistence type="predicted"/>
<accession>M1X179</accession>
<organism evidence="2 3">
    <name type="scientific">Richelia intracellularis HH01</name>
    <dbReference type="NCBI Taxonomy" id="1165094"/>
    <lineage>
        <taxon>Bacteria</taxon>
        <taxon>Bacillati</taxon>
        <taxon>Cyanobacteriota</taxon>
        <taxon>Cyanophyceae</taxon>
        <taxon>Nostocales</taxon>
        <taxon>Nostocaceae</taxon>
        <taxon>Richelia</taxon>
    </lineage>
</organism>
<dbReference type="Proteomes" id="UP000053051">
    <property type="component" value="Unassembled WGS sequence"/>
</dbReference>
<gene>
    <name evidence="2" type="ORF">RINTHH_18280</name>
</gene>
<dbReference type="Gene3D" id="2.40.33.10">
    <property type="entry name" value="PK beta-barrel domain-like"/>
    <property type="match status" value="1"/>
</dbReference>
<name>M1X179_9NOST</name>
<keyword evidence="2" id="KW-0418">Kinase</keyword>
<dbReference type="Gene3D" id="3.20.20.60">
    <property type="entry name" value="Phosphoenolpyruvate-binding domains"/>
    <property type="match status" value="1"/>
</dbReference>
<reference evidence="3" key="2">
    <citation type="submission" date="2016-01" db="EMBL/GenBank/DDBJ databases">
        <title>Diatom-associated endosymboitic cyanobacterium lacks core nitrogen metabolism enzymes.</title>
        <authorList>
            <person name="Hilton J.A."/>
            <person name="Foster R.A."/>
            <person name="Tripp H.J."/>
            <person name="Carter B.J."/>
            <person name="Zehr J.P."/>
            <person name="Villareal T.A."/>
        </authorList>
    </citation>
    <scope>NUCLEOTIDE SEQUENCE [LARGE SCALE GENOMIC DNA]</scope>
    <source>
        <strain evidence="3">HH01</strain>
    </source>
</reference>
<dbReference type="InterPro" id="IPR015793">
    <property type="entry name" value="Pyrv_Knase_brl"/>
</dbReference>
<evidence type="ECO:0000259" key="1">
    <source>
        <dbReference type="Pfam" id="PF00224"/>
    </source>
</evidence>
<comment type="caution">
    <text evidence="2">The sequence shown here is derived from an EMBL/GenBank/DDBJ whole genome shotgun (WGS) entry which is preliminary data.</text>
</comment>